<dbReference type="InterPro" id="IPR003494">
    <property type="entry name" value="SHS2_FtsA"/>
</dbReference>
<evidence type="ECO:0000256" key="6">
    <source>
        <dbReference type="PIRNR" id="PIRNR003101"/>
    </source>
</evidence>
<reference evidence="8" key="1">
    <citation type="journal article" date="2020" name="mSystems">
        <title>Genome- and Community-Level Interaction Insights into Carbon Utilization and Element Cycling Functions of Hydrothermarchaeota in Hydrothermal Sediment.</title>
        <authorList>
            <person name="Zhou Z."/>
            <person name="Liu Y."/>
            <person name="Xu W."/>
            <person name="Pan J."/>
            <person name="Luo Z.H."/>
            <person name="Li M."/>
        </authorList>
    </citation>
    <scope>NUCLEOTIDE SEQUENCE [LARGE SCALE GENOMIC DNA]</scope>
    <source>
        <strain evidence="8">SpSt-757</strain>
    </source>
</reference>
<dbReference type="Gene3D" id="3.30.420.40">
    <property type="match status" value="1"/>
</dbReference>
<feature type="domain" description="SHS2" evidence="7">
    <location>
        <begin position="9"/>
        <end position="196"/>
    </location>
</feature>
<gene>
    <name evidence="5 8" type="primary">ftsA</name>
    <name evidence="8" type="ORF">ENV41_01600</name>
</gene>
<comment type="caution">
    <text evidence="8">The sequence shown here is derived from an EMBL/GenBank/DDBJ whole genome shotgun (WGS) entry which is preliminary data.</text>
</comment>
<evidence type="ECO:0000256" key="3">
    <source>
        <dbReference type="ARBA" id="ARBA00023136"/>
    </source>
</evidence>
<keyword evidence="1 5" id="KW-1003">Cell membrane</keyword>
<name>A0A7V3J9G6_UNCC3</name>
<protein>
    <recommendedName>
        <fullName evidence="5 6">Cell division protein FtsA</fullName>
    </recommendedName>
</protein>
<dbReference type="InterPro" id="IPR050696">
    <property type="entry name" value="FtsA/MreB"/>
</dbReference>
<dbReference type="HAMAP" id="MF_02033">
    <property type="entry name" value="FtsA"/>
    <property type="match status" value="1"/>
</dbReference>
<evidence type="ECO:0000256" key="4">
    <source>
        <dbReference type="ARBA" id="ARBA00023306"/>
    </source>
</evidence>
<dbReference type="GO" id="GO:0032153">
    <property type="term" value="C:cell division site"/>
    <property type="evidence" value="ECO:0007669"/>
    <property type="project" value="UniProtKB-UniRule"/>
</dbReference>
<dbReference type="Pfam" id="PF02491">
    <property type="entry name" value="SHS2_FTSA"/>
    <property type="match status" value="1"/>
</dbReference>
<sequence length="413" mass="44068">MVKKAKNLVVGLDVGSTKVACCLGIQEEGITDILGYGLAPCLGLRRGIVVDIEETVSAISACLEEAERMSGFMIDNAFVGVGGAHIESENSRGVIAVSKADGEISEEDVARAVEAAKTVSLPPNREILHVIPKTFIIDGQEGIKDPVGMSGVRLEVEAHVIGVATGAIKNLTKCVFQSGISINELVFGPLALSKLLLSKKQKEIGTILIDMGAGTTSFAVFEEGDLIHSAVLPIGSSHITNDIAIGLRTSLEVAEKIKRDYGFCDPDQIAEKEIINLKKIDSNEEGEISKRYVAEIIEARISELFSMIKDELRKIDRDGMLPAGAVLTGGGSQLKGLVDVAKENLKLPAQIGVPILEFSGIVDKANNPVYAQAVGLMLWGIEEGGRGGYGKFAINNISNISKKIKDFIKQYLP</sequence>
<dbReference type="SUPFAM" id="SSF53067">
    <property type="entry name" value="Actin-like ATPase domain"/>
    <property type="match status" value="2"/>
</dbReference>
<keyword evidence="4 5" id="KW-0131">Cell cycle</keyword>
<evidence type="ECO:0000256" key="2">
    <source>
        <dbReference type="ARBA" id="ARBA00022618"/>
    </source>
</evidence>
<dbReference type="CDD" id="cd24048">
    <property type="entry name" value="ASKHA_NBD_FtsA"/>
    <property type="match status" value="1"/>
</dbReference>
<dbReference type="AlphaFoldDB" id="A0A7V3J9G6"/>
<proteinExistence type="inferred from homology"/>
<dbReference type="InterPro" id="IPR043129">
    <property type="entry name" value="ATPase_NBD"/>
</dbReference>
<dbReference type="EMBL" id="DTGG01000054">
    <property type="protein sequence ID" value="HFZ08810.1"/>
    <property type="molecule type" value="Genomic_DNA"/>
</dbReference>
<dbReference type="NCBIfam" id="TIGR01174">
    <property type="entry name" value="ftsA"/>
    <property type="match status" value="1"/>
</dbReference>
<evidence type="ECO:0000256" key="5">
    <source>
        <dbReference type="HAMAP-Rule" id="MF_02033"/>
    </source>
</evidence>
<comment type="similarity">
    <text evidence="5 6">Belongs to the FtsA/MreB family.</text>
</comment>
<keyword evidence="2 5" id="KW-0132">Cell division</keyword>
<evidence type="ECO:0000313" key="8">
    <source>
        <dbReference type="EMBL" id="HFZ08810.1"/>
    </source>
</evidence>
<accession>A0A7V3J9G6</accession>
<dbReference type="SMART" id="SM00842">
    <property type="entry name" value="FtsA"/>
    <property type="match status" value="1"/>
</dbReference>
<dbReference type="Gene3D" id="3.30.1490.110">
    <property type="match status" value="1"/>
</dbReference>
<comment type="function">
    <text evidence="5 6">Cell division protein that is involved in the assembly of the Z ring. May serve as a membrane anchor for the Z ring.</text>
</comment>
<dbReference type="GO" id="GO:0009898">
    <property type="term" value="C:cytoplasmic side of plasma membrane"/>
    <property type="evidence" value="ECO:0007669"/>
    <property type="project" value="UniProtKB-UniRule"/>
</dbReference>
<dbReference type="InterPro" id="IPR020823">
    <property type="entry name" value="Cell_div_FtsA"/>
</dbReference>
<organism evidence="8">
    <name type="scientific">candidate division CPR3 bacterium</name>
    <dbReference type="NCBI Taxonomy" id="2268181"/>
    <lineage>
        <taxon>Bacteria</taxon>
        <taxon>Bacteria division CPR3</taxon>
    </lineage>
</organism>
<keyword evidence="3 5" id="KW-0472">Membrane</keyword>
<evidence type="ECO:0000256" key="1">
    <source>
        <dbReference type="ARBA" id="ARBA00022475"/>
    </source>
</evidence>
<comment type="subunit">
    <text evidence="5">Self-interacts. Interacts with FtsZ.</text>
</comment>
<dbReference type="GO" id="GO:0043093">
    <property type="term" value="P:FtsZ-dependent cytokinesis"/>
    <property type="evidence" value="ECO:0007669"/>
    <property type="project" value="UniProtKB-UniRule"/>
</dbReference>
<dbReference type="PANTHER" id="PTHR32432:SF4">
    <property type="entry name" value="CELL DIVISION PROTEIN FTSA"/>
    <property type="match status" value="1"/>
</dbReference>
<dbReference type="PIRSF" id="PIRSF003101">
    <property type="entry name" value="FtsA"/>
    <property type="match status" value="1"/>
</dbReference>
<comment type="subcellular location">
    <subcellularLocation>
        <location evidence="5">Cell membrane</location>
        <topology evidence="5">Peripheral membrane protein</topology>
        <orientation evidence="5">Cytoplasmic side</orientation>
    </subcellularLocation>
    <text evidence="5">Localizes to the Z ring in an FtsZ-dependent manner. Targeted to the membrane through a conserved C-terminal amphipathic helix.</text>
</comment>
<dbReference type="PANTHER" id="PTHR32432">
    <property type="entry name" value="CELL DIVISION PROTEIN FTSA-RELATED"/>
    <property type="match status" value="1"/>
</dbReference>
<dbReference type="Pfam" id="PF14450">
    <property type="entry name" value="FtsA"/>
    <property type="match status" value="1"/>
</dbReference>
<evidence type="ECO:0000259" key="7">
    <source>
        <dbReference type="SMART" id="SM00842"/>
    </source>
</evidence>